<keyword evidence="3" id="KW-0808">Transferase</keyword>
<dbReference type="EMBL" id="AXCJ01000004">
    <property type="protein sequence ID" value="ETO91491.1"/>
    <property type="molecule type" value="Genomic_DNA"/>
</dbReference>
<dbReference type="PANTHER" id="PTHR43584:SF8">
    <property type="entry name" value="N-ACETYLMURAMATE ALPHA-1-PHOSPHATE URIDYLYLTRANSFERASE"/>
    <property type="match status" value="1"/>
</dbReference>
<dbReference type="Pfam" id="PF25087">
    <property type="entry name" value="GMPPB_C"/>
    <property type="match status" value="1"/>
</dbReference>
<evidence type="ECO:0000256" key="3">
    <source>
        <dbReference type="ARBA" id="ARBA00022679"/>
    </source>
</evidence>
<dbReference type="AlphaFoldDB" id="W2UZA9"/>
<dbReference type="InterPro" id="IPR056729">
    <property type="entry name" value="GMPPB_C"/>
</dbReference>
<evidence type="ECO:0000313" key="11">
    <source>
        <dbReference type="EMBL" id="ETO91491.1"/>
    </source>
</evidence>
<dbReference type="Pfam" id="PF00132">
    <property type="entry name" value="Hexapep"/>
    <property type="match status" value="1"/>
</dbReference>
<evidence type="ECO:0000256" key="6">
    <source>
        <dbReference type="ARBA" id="ARBA00023268"/>
    </source>
</evidence>
<gene>
    <name evidence="11" type="primary">glmU</name>
    <name evidence="11" type="ORF">P857_61</name>
</gene>
<proteinExistence type="inferred from homology"/>
<evidence type="ECO:0000256" key="4">
    <source>
        <dbReference type="ARBA" id="ARBA00022695"/>
    </source>
</evidence>
<comment type="similarity">
    <text evidence="2">In the N-terminal section; belongs to the N-acetylglucosamine-1-phosphate uridyltransferase family.</text>
</comment>
<dbReference type="InterPro" id="IPR029044">
    <property type="entry name" value="Nucleotide-diphossugar_trans"/>
</dbReference>
<evidence type="ECO:0000256" key="5">
    <source>
        <dbReference type="ARBA" id="ARBA00022737"/>
    </source>
</evidence>
<organism evidence="11 12">
    <name type="scientific">Candidatus Xenolissoclinum pacificiensis L6</name>
    <dbReference type="NCBI Taxonomy" id="1401685"/>
    <lineage>
        <taxon>Bacteria</taxon>
        <taxon>Pseudomonadati</taxon>
        <taxon>Pseudomonadota</taxon>
        <taxon>Alphaproteobacteria</taxon>
        <taxon>Rickettsiales</taxon>
        <taxon>Anaplasmataceae</taxon>
        <taxon>Candidatus Xenolissoclinum</taxon>
    </lineage>
</organism>
<dbReference type="SUPFAM" id="SSF53448">
    <property type="entry name" value="Nucleotide-diphospho-sugar transferases"/>
    <property type="match status" value="1"/>
</dbReference>
<evidence type="ECO:0000256" key="1">
    <source>
        <dbReference type="ARBA" id="ARBA00007707"/>
    </source>
</evidence>
<keyword evidence="7" id="KW-0012">Acyltransferase</keyword>
<dbReference type="STRING" id="1401685.P857_61"/>
<protein>
    <submittedName>
        <fullName evidence="11">Bifunctional protein glmU</fullName>
    </submittedName>
</protein>
<dbReference type="SUPFAM" id="SSF51161">
    <property type="entry name" value="Trimeric LpxA-like enzymes"/>
    <property type="match status" value="1"/>
</dbReference>
<dbReference type="Gene3D" id="3.90.550.10">
    <property type="entry name" value="Spore Coat Polysaccharide Biosynthesis Protein SpsA, Chain A"/>
    <property type="match status" value="1"/>
</dbReference>
<dbReference type="PATRIC" id="fig|1401685.3.peg.477"/>
<evidence type="ECO:0000259" key="10">
    <source>
        <dbReference type="Pfam" id="PF25087"/>
    </source>
</evidence>
<evidence type="ECO:0000256" key="2">
    <source>
        <dbReference type="ARBA" id="ARBA00007947"/>
    </source>
</evidence>
<keyword evidence="12" id="KW-1185">Reference proteome</keyword>
<comment type="caution">
    <text evidence="11">The sequence shown here is derived from an EMBL/GenBank/DDBJ whole genome shotgun (WGS) entry which is preliminary data.</text>
</comment>
<feature type="domain" description="Mannose-1-phosphate guanyltransferase C-terminal" evidence="10">
    <location>
        <begin position="291"/>
        <end position="358"/>
    </location>
</feature>
<evidence type="ECO:0000313" key="12">
    <source>
        <dbReference type="Proteomes" id="UP000018951"/>
    </source>
</evidence>
<dbReference type="InterPro" id="IPR050065">
    <property type="entry name" value="GlmU-like"/>
</dbReference>
<keyword evidence="4" id="KW-0548">Nucleotidyltransferase</keyword>
<comment type="catalytic activity">
    <reaction evidence="8">
        <text>alpha-D-glucosamine 1-phosphate + acetyl-CoA = N-acetyl-alpha-D-glucosamine 1-phosphate + CoA + H(+)</text>
        <dbReference type="Rhea" id="RHEA:13725"/>
        <dbReference type="ChEBI" id="CHEBI:15378"/>
        <dbReference type="ChEBI" id="CHEBI:57287"/>
        <dbReference type="ChEBI" id="CHEBI:57288"/>
        <dbReference type="ChEBI" id="CHEBI:57776"/>
        <dbReference type="ChEBI" id="CHEBI:58516"/>
        <dbReference type="EC" id="2.3.1.157"/>
    </reaction>
</comment>
<evidence type="ECO:0000256" key="8">
    <source>
        <dbReference type="ARBA" id="ARBA00048247"/>
    </source>
</evidence>
<dbReference type="Proteomes" id="UP000018951">
    <property type="component" value="Unassembled WGS sequence"/>
</dbReference>
<dbReference type="InterPro" id="IPR001451">
    <property type="entry name" value="Hexapep"/>
</dbReference>
<keyword evidence="5" id="KW-0677">Repeat</keyword>
<sequence>MRNDIHDTEIVLLPSSEFSFALAGRPVIQHILDILLKHSFGKIHVFLHDENIWQDIVCRPTKTKIEVSKFLSFAENMNDVKRNTSAKKLIIMHSNLPFLSDKYIDMLVSSDKKAGVYVFPVLPSAIVENVSGASVMIDRNKNNCVENVIVGSSSKGVDYSNVDSTDTKLLFAHILMLDTDLLHDISSCNSIVDALCLLSNKTQDTIEVLEGVYGALFEIRDYVDVSIAESIFQNNVVEHLIECGVVIISPDTSYFGYNIAISNGVTIFPNTFIGNNTTIDSGVKVMSFSFLENVHIKRDVIIGPFAKLTDDVQVNNNSCVGSFVEVKRSVIDENVNIKHLAYVGDATIGANSNIGAGTIFCNYDGEKKNNTTIGQDSFIGANSSIIAPVEIGDNVITAAGSVISKKLEDRALYATRGRVIYKKNYNTSK</sequence>
<dbReference type="PANTHER" id="PTHR43584">
    <property type="entry name" value="NUCLEOTIDYL TRANSFERASE"/>
    <property type="match status" value="1"/>
</dbReference>
<dbReference type="GO" id="GO:0019134">
    <property type="term" value="F:glucosamine-1-phosphate N-acetyltransferase activity"/>
    <property type="evidence" value="ECO:0007669"/>
    <property type="project" value="UniProtKB-EC"/>
</dbReference>
<evidence type="ECO:0000256" key="9">
    <source>
        <dbReference type="ARBA" id="ARBA00048493"/>
    </source>
</evidence>
<comment type="similarity">
    <text evidence="1">In the C-terminal section; belongs to the transferase hexapeptide repeat family.</text>
</comment>
<dbReference type="Gene3D" id="2.160.10.10">
    <property type="entry name" value="Hexapeptide repeat proteins"/>
    <property type="match status" value="1"/>
</dbReference>
<keyword evidence="6" id="KW-0511">Multifunctional enzyme</keyword>
<accession>W2UZA9</accession>
<evidence type="ECO:0000256" key="7">
    <source>
        <dbReference type="ARBA" id="ARBA00023315"/>
    </source>
</evidence>
<reference evidence="11 12" key="1">
    <citation type="journal article" date="2013" name="PLoS ONE">
        <title>Bacterial endosymbiosis in a chordate host: long-term co-evolution and conservation of secondary metabolism.</title>
        <authorList>
            <person name="Kwan J.C."/>
            <person name="Schmidt E.W."/>
        </authorList>
    </citation>
    <scope>NUCLEOTIDE SEQUENCE [LARGE SCALE GENOMIC DNA]</scope>
    <source>
        <strain evidence="12">L6</strain>
    </source>
</reference>
<comment type="catalytic activity">
    <reaction evidence="9">
        <text>N-acetyl-alpha-D-glucosamine 1-phosphate + UTP + H(+) = UDP-N-acetyl-alpha-D-glucosamine + diphosphate</text>
        <dbReference type="Rhea" id="RHEA:13509"/>
        <dbReference type="ChEBI" id="CHEBI:15378"/>
        <dbReference type="ChEBI" id="CHEBI:33019"/>
        <dbReference type="ChEBI" id="CHEBI:46398"/>
        <dbReference type="ChEBI" id="CHEBI:57705"/>
        <dbReference type="ChEBI" id="CHEBI:57776"/>
        <dbReference type="EC" id="2.7.7.23"/>
    </reaction>
</comment>
<dbReference type="GO" id="GO:0003977">
    <property type="term" value="F:UDP-N-acetylglucosamine diphosphorylase activity"/>
    <property type="evidence" value="ECO:0007669"/>
    <property type="project" value="UniProtKB-EC"/>
</dbReference>
<dbReference type="InterPro" id="IPR011004">
    <property type="entry name" value="Trimer_LpxA-like_sf"/>
</dbReference>
<name>W2UZA9_9RICK</name>